<dbReference type="PANTHER" id="PTHR46797">
    <property type="entry name" value="HTH-TYPE TRANSCRIPTIONAL REGULATOR"/>
    <property type="match status" value="1"/>
</dbReference>
<dbReference type="PANTHER" id="PTHR46797:SF1">
    <property type="entry name" value="METHYLPHOSPHONATE SYNTHASE"/>
    <property type="match status" value="1"/>
</dbReference>
<evidence type="ECO:0000313" key="3">
    <source>
        <dbReference type="EMBL" id="OGW97533.1"/>
    </source>
</evidence>
<evidence type="ECO:0000313" key="4">
    <source>
        <dbReference type="Proteomes" id="UP000178187"/>
    </source>
</evidence>
<sequence length="102" mass="11502">MKKVKAPFHSDLIKPYTRNPAFREKIRTGVKRLKVISQLVELREKLGVTQTELGKRIGVSQPFIARIENDEASNLSLETLVKIANALNAQLDIQIHINKKAA</sequence>
<dbReference type="CDD" id="cd00093">
    <property type="entry name" value="HTH_XRE"/>
    <property type="match status" value="1"/>
</dbReference>
<dbReference type="InterPro" id="IPR050807">
    <property type="entry name" value="TransReg_Diox_bact_type"/>
</dbReference>
<dbReference type="GO" id="GO:0003677">
    <property type="term" value="F:DNA binding"/>
    <property type="evidence" value="ECO:0007669"/>
    <property type="project" value="UniProtKB-KW"/>
</dbReference>
<dbReference type="GO" id="GO:0003700">
    <property type="term" value="F:DNA-binding transcription factor activity"/>
    <property type="evidence" value="ECO:0007669"/>
    <property type="project" value="TreeGrafter"/>
</dbReference>
<dbReference type="InterPro" id="IPR010982">
    <property type="entry name" value="Lambda_DNA-bd_dom_sf"/>
</dbReference>
<evidence type="ECO:0000259" key="2">
    <source>
        <dbReference type="PROSITE" id="PS50943"/>
    </source>
</evidence>
<evidence type="ECO:0000256" key="1">
    <source>
        <dbReference type="ARBA" id="ARBA00023125"/>
    </source>
</evidence>
<accession>A0A1G1KXB6</accession>
<dbReference type="Proteomes" id="UP000178187">
    <property type="component" value="Unassembled WGS sequence"/>
</dbReference>
<dbReference type="InterPro" id="IPR001387">
    <property type="entry name" value="Cro/C1-type_HTH"/>
</dbReference>
<dbReference type="EMBL" id="MHFR01000041">
    <property type="protein sequence ID" value="OGW97533.1"/>
    <property type="molecule type" value="Genomic_DNA"/>
</dbReference>
<dbReference type="SMART" id="SM00530">
    <property type="entry name" value="HTH_XRE"/>
    <property type="match status" value="1"/>
</dbReference>
<gene>
    <name evidence="3" type="ORF">A3G33_05100</name>
</gene>
<reference evidence="3 4" key="1">
    <citation type="journal article" date="2016" name="Nat. Commun.">
        <title>Thousands of microbial genomes shed light on interconnected biogeochemical processes in an aquifer system.</title>
        <authorList>
            <person name="Anantharaman K."/>
            <person name="Brown C.T."/>
            <person name="Hug L.A."/>
            <person name="Sharon I."/>
            <person name="Castelle C.J."/>
            <person name="Probst A.J."/>
            <person name="Thomas B.C."/>
            <person name="Singh A."/>
            <person name="Wilkins M.J."/>
            <person name="Karaoz U."/>
            <person name="Brodie E.L."/>
            <person name="Williams K.H."/>
            <person name="Hubbard S.S."/>
            <person name="Banfield J.F."/>
        </authorList>
    </citation>
    <scope>NUCLEOTIDE SEQUENCE [LARGE SCALE GENOMIC DNA]</scope>
</reference>
<keyword evidence="1" id="KW-0238">DNA-binding</keyword>
<dbReference type="AlphaFoldDB" id="A0A1G1KXB6"/>
<dbReference type="SUPFAM" id="SSF47413">
    <property type="entry name" value="lambda repressor-like DNA-binding domains"/>
    <property type="match status" value="1"/>
</dbReference>
<proteinExistence type="predicted"/>
<dbReference type="Pfam" id="PF01381">
    <property type="entry name" value="HTH_3"/>
    <property type="match status" value="1"/>
</dbReference>
<name>A0A1G1KXB6_9BACT</name>
<comment type="caution">
    <text evidence="3">The sequence shown here is derived from an EMBL/GenBank/DDBJ whole genome shotgun (WGS) entry which is preliminary data.</text>
</comment>
<dbReference type="GO" id="GO:0005829">
    <property type="term" value="C:cytosol"/>
    <property type="evidence" value="ECO:0007669"/>
    <property type="project" value="TreeGrafter"/>
</dbReference>
<dbReference type="Gene3D" id="1.10.260.40">
    <property type="entry name" value="lambda repressor-like DNA-binding domains"/>
    <property type="match status" value="1"/>
</dbReference>
<feature type="domain" description="HTH cro/C1-type" evidence="2">
    <location>
        <begin position="39"/>
        <end position="94"/>
    </location>
</feature>
<dbReference type="PROSITE" id="PS50943">
    <property type="entry name" value="HTH_CROC1"/>
    <property type="match status" value="1"/>
</dbReference>
<organism evidence="3 4">
    <name type="scientific">Candidatus Danuiimicrobium aquiferis</name>
    <dbReference type="NCBI Taxonomy" id="1801832"/>
    <lineage>
        <taxon>Bacteria</taxon>
        <taxon>Pseudomonadati</taxon>
        <taxon>Candidatus Omnitrophota</taxon>
        <taxon>Candidatus Danuiimicrobium</taxon>
    </lineage>
</organism>
<protein>
    <recommendedName>
        <fullName evidence="2">HTH cro/C1-type domain-containing protein</fullName>
    </recommendedName>
</protein>